<sequence>MLRNNAKLSNVTYPFVLKSCSTLSSMLEEMCCKCFCLDSSRNLWVDMEVRDEDCNDKCVWERKGFYGDVEFVFRMLVLADEVQLNAVTTVCLLFACSNLWNYGVGRFLFIFIDVNKILLNSILVTALIDMYYKCGDVEKAWRIFDGVSYKKLPPWNAIITGYVQHETF</sequence>
<dbReference type="Proteomes" id="UP001227230">
    <property type="component" value="Chromosome 9"/>
</dbReference>
<keyword evidence="1" id="KW-0677">Repeat</keyword>
<dbReference type="PROSITE" id="PS51375">
    <property type="entry name" value="PPR"/>
    <property type="match status" value="1"/>
</dbReference>
<accession>A0ABY9CMV7</accession>
<dbReference type="NCBIfam" id="TIGR00756">
    <property type="entry name" value="PPR"/>
    <property type="match status" value="1"/>
</dbReference>
<keyword evidence="4" id="KW-1185">Reference proteome</keyword>
<feature type="repeat" description="PPR" evidence="2">
    <location>
        <begin position="120"/>
        <end position="154"/>
    </location>
</feature>
<dbReference type="Gene3D" id="1.25.40.10">
    <property type="entry name" value="Tetratricopeptide repeat domain"/>
    <property type="match status" value="1"/>
</dbReference>
<dbReference type="InterPro" id="IPR011990">
    <property type="entry name" value="TPR-like_helical_dom_sf"/>
</dbReference>
<evidence type="ECO:0000256" key="1">
    <source>
        <dbReference type="ARBA" id="ARBA00022737"/>
    </source>
</evidence>
<dbReference type="EMBL" id="CP126656">
    <property type="protein sequence ID" value="WJZ95330.1"/>
    <property type="molecule type" value="Genomic_DNA"/>
</dbReference>
<organism evidence="3 4">
    <name type="scientific">Vitis vinifera</name>
    <name type="common">Grape</name>
    <dbReference type="NCBI Taxonomy" id="29760"/>
    <lineage>
        <taxon>Eukaryota</taxon>
        <taxon>Viridiplantae</taxon>
        <taxon>Streptophyta</taxon>
        <taxon>Embryophyta</taxon>
        <taxon>Tracheophyta</taxon>
        <taxon>Spermatophyta</taxon>
        <taxon>Magnoliopsida</taxon>
        <taxon>eudicotyledons</taxon>
        <taxon>Gunneridae</taxon>
        <taxon>Pentapetalae</taxon>
        <taxon>rosids</taxon>
        <taxon>Vitales</taxon>
        <taxon>Vitaceae</taxon>
        <taxon>Viteae</taxon>
        <taxon>Vitis</taxon>
    </lineage>
</organism>
<proteinExistence type="predicted"/>
<evidence type="ECO:0000256" key="2">
    <source>
        <dbReference type="PROSITE-ProRule" id="PRU00708"/>
    </source>
</evidence>
<evidence type="ECO:0008006" key="5">
    <source>
        <dbReference type="Google" id="ProtNLM"/>
    </source>
</evidence>
<protein>
    <recommendedName>
        <fullName evidence="5">Pentatricopeptide repeat-containing protein</fullName>
    </recommendedName>
</protein>
<dbReference type="Pfam" id="PF01535">
    <property type="entry name" value="PPR"/>
    <property type="match status" value="1"/>
</dbReference>
<dbReference type="PANTHER" id="PTHR47926">
    <property type="entry name" value="PENTATRICOPEPTIDE REPEAT-CONTAINING PROTEIN"/>
    <property type="match status" value="1"/>
</dbReference>
<dbReference type="InterPro" id="IPR002885">
    <property type="entry name" value="PPR_rpt"/>
</dbReference>
<reference evidence="3 4" key="1">
    <citation type="journal article" date="2023" name="Hortic Res">
        <title>The complete reference genome for grapevine (Vitis vinifera L.) genetics and breeding.</title>
        <authorList>
            <person name="Shi X."/>
            <person name="Cao S."/>
            <person name="Wang X."/>
            <person name="Huang S."/>
            <person name="Wang Y."/>
            <person name="Liu Z."/>
            <person name="Liu W."/>
            <person name="Leng X."/>
            <person name="Peng Y."/>
            <person name="Wang N."/>
            <person name="Wang Y."/>
            <person name="Ma Z."/>
            <person name="Xu X."/>
            <person name="Zhang F."/>
            <person name="Xue H."/>
            <person name="Zhong H."/>
            <person name="Wang Y."/>
            <person name="Zhang K."/>
            <person name="Velt A."/>
            <person name="Avia K."/>
            <person name="Holtgrawe D."/>
            <person name="Grimplet J."/>
            <person name="Matus J.T."/>
            <person name="Ware D."/>
            <person name="Wu X."/>
            <person name="Wang H."/>
            <person name="Liu C."/>
            <person name="Fang Y."/>
            <person name="Rustenholz C."/>
            <person name="Cheng Z."/>
            <person name="Xiao H."/>
            <person name="Zhou Y."/>
        </authorList>
    </citation>
    <scope>NUCLEOTIDE SEQUENCE [LARGE SCALE GENOMIC DNA]</scope>
    <source>
        <strain evidence="4">cv. Pinot noir / PN40024</strain>
        <tissue evidence="3">Leaf</tissue>
    </source>
</reference>
<gene>
    <name evidence="3" type="ORF">VitviT2T_014107</name>
</gene>
<evidence type="ECO:0000313" key="3">
    <source>
        <dbReference type="EMBL" id="WJZ95330.1"/>
    </source>
</evidence>
<dbReference type="InterPro" id="IPR046960">
    <property type="entry name" value="PPR_At4g14850-like_plant"/>
</dbReference>
<evidence type="ECO:0000313" key="4">
    <source>
        <dbReference type="Proteomes" id="UP001227230"/>
    </source>
</evidence>
<name>A0ABY9CMV7_VITVI</name>